<dbReference type="SUPFAM" id="SSF50978">
    <property type="entry name" value="WD40 repeat-like"/>
    <property type="match status" value="1"/>
</dbReference>
<feature type="region of interest" description="Disordered" evidence="5">
    <location>
        <begin position="1"/>
        <end position="21"/>
    </location>
</feature>
<dbReference type="Proteomes" id="UP001165060">
    <property type="component" value="Unassembled WGS sequence"/>
</dbReference>
<keyword evidence="2" id="KW-0853">WD repeat</keyword>
<evidence type="ECO:0000313" key="7">
    <source>
        <dbReference type="Proteomes" id="UP001165060"/>
    </source>
</evidence>
<feature type="region of interest" description="Disordered" evidence="5">
    <location>
        <begin position="799"/>
        <end position="852"/>
    </location>
</feature>
<evidence type="ECO:0000313" key="6">
    <source>
        <dbReference type="EMBL" id="GMI50251.1"/>
    </source>
</evidence>
<feature type="compositionally biased region" description="Gly residues" evidence="5">
    <location>
        <begin position="588"/>
        <end position="598"/>
    </location>
</feature>
<evidence type="ECO:0000256" key="4">
    <source>
        <dbReference type="SAM" id="Coils"/>
    </source>
</evidence>
<dbReference type="PANTHER" id="PTHR12442:SF5">
    <property type="entry name" value="DYNEIN AXONEMAL INTERMEDIATE CHAIN 3"/>
    <property type="match status" value="1"/>
</dbReference>
<feature type="coiled-coil region" evidence="4">
    <location>
        <begin position="113"/>
        <end position="143"/>
    </location>
</feature>
<protein>
    <submittedName>
        <fullName evidence="6">Uncharacterized protein</fullName>
    </submittedName>
</protein>
<proteinExistence type="predicted"/>
<accession>A0ABQ6N8K5</accession>
<feature type="region of interest" description="Disordered" evidence="5">
    <location>
        <begin position="588"/>
        <end position="622"/>
    </location>
</feature>
<dbReference type="InterPro" id="IPR050687">
    <property type="entry name" value="Dynein_IC"/>
</dbReference>
<evidence type="ECO:0000256" key="1">
    <source>
        <dbReference type="ARBA" id="ARBA00022490"/>
    </source>
</evidence>
<dbReference type="Gene3D" id="2.130.10.10">
    <property type="entry name" value="YVTN repeat-like/Quinoprotein amine dehydrogenase"/>
    <property type="match status" value="2"/>
</dbReference>
<reference evidence="6 7" key="1">
    <citation type="journal article" date="2023" name="Commun. Biol.">
        <title>Genome analysis of Parmales, the sister group of diatoms, reveals the evolutionary specialization of diatoms from phago-mixotrophs to photoautotrophs.</title>
        <authorList>
            <person name="Ban H."/>
            <person name="Sato S."/>
            <person name="Yoshikawa S."/>
            <person name="Yamada K."/>
            <person name="Nakamura Y."/>
            <person name="Ichinomiya M."/>
            <person name="Sato N."/>
            <person name="Blanc-Mathieu R."/>
            <person name="Endo H."/>
            <person name="Kuwata A."/>
            <person name="Ogata H."/>
        </authorList>
    </citation>
    <scope>NUCLEOTIDE SEQUENCE [LARGE SCALE GENOMIC DNA]</scope>
</reference>
<dbReference type="EMBL" id="BRYB01006497">
    <property type="protein sequence ID" value="GMI50251.1"/>
    <property type="molecule type" value="Genomic_DNA"/>
</dbReference>
<name>A0ABQ6N8K5_9STRA</name>
<evidence type="ECO:0000256" key="5">
    <source>
        <dbReference type="SAM" id="MobiDB-lite"/>
    </source>
</evidence>
<feature type="compositionally biased region" description="Basic and acidic residues" evidence="5">
    <location>
        <begin position="799"/>
        <end position="819"/>
    </location>
</feature>
<keyword evidence="1" id="KW-0963">Cytoplasm</keyword>
<keyword evidence="3" id="KW-0677">Repeat</keyword>
<dbReference type="InterPro" id="IPR036322">
    <property type="entry name" value="WD40_repeat_dom_sf"/>
</dbReference>
<evidence type="ECO:0000256" key="2">
    <source>
        <dbReference type="ARBA" id="ARBA00022574"/>
    </source>
</evidence>
<evidence type="ECO:0000256" key="3">
    <source>
        <dbReference type="ARBA" id="ARBA00022737"/>
    </source>
</evidence>
<keyword evidence="4" id="KW-0175">Coiled coil</keyword>
<comment type="caution">
    <text evidence="6">The sequence shown here is derived from an EMBL/GenBank/DDBJ whole genome shotgun (WGS) entry which is preliminary data.</text>
</comment>
<gene>
    <name evidence="6" type="ORF">TeGR_g4809</name>
</gene>
<dbReference type="InterPro" id="IPR015943">
    <property type="entry name" value="WD40/YVTN_repeat-like_dom_sf"/>
</dbReference>
<dbReference type="PANTHER" id="PTHR12442">
    <property type="entry name" value="DYNEIN INTERMEDIATE CHAIN"/>
    <property type="match status" value="1"/>
</dbReference>
<sequence>MAEEKKDESAPAADGPPPLPAGVKPWFCSDKMVQVIEMKTGPAIVDLLPFKSFDKEFWLADIQAKGFMSPFDPVADEIKQCPLPEFLIVTDVESTYGEMFLIYYSEEAIVNRTAAAEAAAAAAEAERKRLEEEEAARLAAEEARKNAVYVDEPMKSRPYASGTAAATEASIASESIRPERSLLSISIGRPPRTIGRPLTLGDRDHDVTGVAEFRYHKVPEFDKRWARMERDCGVQAVAETGESATQTKWCRPVNKCVQYEAQGGAGDGDSDGVASFVKSKLKDVERALQQNETVDIFSDALASVGEDDALIGSKMENQLKELRNFTDLEFSKNKSLACIDWHPTSKGVLAVSVCKTLSFDDRVSVSGQVDVAYVIVWEFAEWIKPQLVLQTPHECFTFKYNPTQPNIVCGGTFSGQPVMWDLNEAMSVIEKKKMARKNSGGDAAEAADDDDAQSAIVHPAAMGHIDTSHKRMIADMCWLEPDAQVNSKGKLLAEEHLDGKSYQFMTIAGDGQALIWDIRYNEIAKGNLPHVNKPKMSAAMTAAMEKAAKEGQEINVPWTPLFRMNVKRLEGVGELSLCKLLGGLARSGQGGGGGGGGRPVEEEQANTSAGKDGKEDDDEGNDVPEYVQWMAKDHNRPCVALCRSPFFGDMILSVGDWNFHIWKMDDFTVRQTPEGRQKQPIFTSPDANTYLTGGQWSPSRPGVLLISKADGCVDVWDFTDSSNRPSATLMTTPSRITSMEFLTGKTASPNKQQLLAIGDVVGSLHVFDVPRNLWKPLANEHNTMLNFVNREIKRMNFSEERQKAREVEYTTQSKEKEAEGGGGGGEAPPPPPPAEAGWEAGAGDAEEDEDEAEIMAAEEAAYKELEARFVEQLGLGPPAGEEEAA</sequence>
<organism evidence="6 7">
    <name type="scientific">Tetraparma gracilis</name>
    <dbReference type="NCBI Taxonomy" id="2962635"/>
    <lineage>
        <taxon>Eukaryota</taxon>
        <taxon>Sar</taxon>
        <taxon>Stramenopiles</taxon>
        <taxon>Ochrophyta</taxon>
        <taxon>Bolidophyceae</taxon>
        <taxon>Parmales</taxon>
        <taxon>Triparmaceae</taxon>
        <taxon>Tetraparma</taxon>
    </lineage>
</organism>
<keyword evidence="7" id="KW-1185">Reference proteome</keyword>